<keyword evidence="10" id="KW-1185">Reference proteome</keyword>
<protein>
    <recommendedName>
        <fullName evidence="3">methylmalonyl-CoA mutase</fullName>
        <ecNumber evidence="3">5.4.99.2</ecNumber>
    </recommendedName>
</protein>
<comment type="cofactor">
    <cofactor evidence="1">
        <name>adenosylcob(III)alamin</name>
        <dbReference type="ChEBI" id="CHEBI:18408"/>
    </cofactor>
</comment>
<dbReference type="InterPro" id="IPR016176">
    <property type="entry name" value="Cbl-dep_enz_cat"/>
</dbReference>
<feature type="domain" description="B12-binding" evidence="8">
    <location>
        <begin position="375"/>
        <end position="507"/>
    </location>
</feature>
<evidence type="ECO:0000256" key="7">
    <source>
        <dbReference type="ARBA" id="ARBA00023285"/>
    </source>
</evidence>
<gene>
    <name evidence="9" type="ORF">X801_08279</name>
</gene>
<dbReference type="SUPFAM" id="SSF52242">
    <property type="entry name" value="Cobalamin (vitamin B12)-binding domain"/>
    <property type="match status" value="1"/>
</dbReference>
<accession>A0A1S8WN61</accession>
<organism evidence="9 10">
    <name type="scientific">Opisthorchis viverrini</name>
    <name type="common">Southeast Asian liver fluke</name>
    <dbReference type="NCBI Taxonomy" id="6198"/>
    <lineage>
        <taxon>Eukaryota</taxon>
        <taxon>Metazoa</taxon>
        <taxon>Spiralia</taxon>
        <taxon>Lophotrochozoa</taxon>
        <taxon>Platyhelminthes</taxon>
        <taxon>Trematoda</taxon>
        <taxon>Digenea</taxon>
        <taxon>Opisthorchiida</taxon>
        <taxon>Opisthorchiata</taxon>
        <taxon>Opisthorchiidae</taxon>
        <taxon>Opisthorchis</taxon>
    </lineage>
</organism>
<dbReference type="InterPro" id="IPR006158">
    <property type="entry name" value="Cobalamin-bd"/>
</dbReference>
<dbReference type="AlphaFoldDB" id="A0A1S8WN61"/>
<keyword evidence="5" id="KW-0479">Metal-binding</keyword>
<dbReference type="GO" id="GO:0005739">
    <property type="term" value="C:mitochondrion"/>
    <property type="evidence" value="ECO:0007669"/>
    <property type="project" value="TreeGrafter"/>
</dbReference>
<dbReference type="InterPro" id="IPR006159">
    <property type="entry name" value="Acid_CoA_mut_C"/>
</dbReference>
<dbReference type="EMBL" id="KV900017">
    <property type="protein sequence ID" value="OON15912.1"/>
    <property type="molecule type" value="Genomic_DNA"/>
</dbReference>
<dbReference type="Proteomes" id="UP000243686">
    <property type="component" value="Unassembled WGS sequence"/>
</dbReference>
<evidence type="ECO:0000256" key="1">
    <source>
        <dbReference type="ARBA" id="ARBA00001922"/>
    </source>
</evidence>
<dbReference type="EC" id="5.4.99.2" evidence="3"/>
<name>A0A1S8WN61_OPIVI</name>
<dbReference type="SUPFAM" id="SSF51703">
    <property type="entry name" value="Cobalamin (vitamin B12)-dependent enzymes"/>
    <property type="match status" value="1"/>
</dbReference>
<evidence type="ECO:0000313" key="9">
    <source>
        <dbReference type="EMBL" id="OON15912.1"/>
    </source>
</evidence>
<dbReference type="Gene3D" id="3.40.50.280">
    <property type="entry name" value="Cobalamin-binding domain"/>
    <property type="match status" value="1"/>
</dbReference>
<keyword evidence="7" id="KW-0170">Cobalt</keyword>
<dbReference type="NCBIfam" id="TIGR00640">
    <property type="entry name" value="acid_CoA_mut_C"/>
    <property type="match status" value="1"/>
</dbReference>
<dbReference type="GO" id="GO:0031419">
    <property type="term" value="F:cobalamin binding"/>
    <property type="evidence" value="ECO:0007669"/>
    <property type="project" value="UniProtKB-KW"/>
</dbReference>
<comment type="similarity">
    <text evidence="2">Belongs to the methylmalonyl-CoA mutase family.</text>
</comment>
<evidence type="ECO:0000256" key="2">
    <source>
        <dbReference type="ARBA" id="ARBA00008465"/>
    </source>
</evidence>
<dbReference type="GO" id="GO:0046872">
    <property type="term" value="F:metal ion binding"/>
    <property type="evidence" value="ECO:0007669"/>
    <property type="project" value="UniProtKB-KW"/>
</dbReference>
<dbReference type="Pfam" id="PF01642">
    <property type="entry name" value="MM_CoA_mutase"/>
    <property type="match status" value="1"/>
</dbReference>
<dbReference type="PANTHER" id="PTHR48101:SF4">
    <property type="entry name" value="METHYLMALONYL-COA MUTASE, MITOCHONDRIAL"/>
    <property type="match status" value="1"/>
</dbReference>
<feature type="non-terminal residue" evidence="9">
    <location>
        <position position="507"/>
    </location>
</feature>
<evidence type="ECO:0000313" key="10">
    <source>
        <dbReference type="Proteomes" id="UP000243686"/>
    </source>
</evidence>
<keyword evidence="4" id="KW-0846">Cobalamin</keyword>
<reference evidence="9 10" key="1">
    <citation type="submission" date="2015-03" db="EMBL/GenBank/DDBJ databases">
        <title>Draft genome of the nematode, Opisthorchis viverrini.</title>
        <authorList>
            <person name="Mitreva M."/>
        </authorList>
    </citation>
    <scope>NUCLEOTIDE SEQUENCE [LARGE SCALE GENOMIC DNA]</scope>
    <source>
        <strain evidence="9">Khon Kaen</strain>
    </source>
</reference>
<feature type="non-terminal residue" evidence="9">
    <location>
        <position position="1"/>
    </location>
</feature>
<dbReference type="CDD" id="cd02071">
    <property type="entry name" value="MM_CoA_mut_B12_BD"/>
    <property type="match status" value="1"/>
</dbReference>
<keyword evidence="6" id="KW-0413">Isomerase</keyword>
<evidence type="ECO:0000256" key="6">
    <source>
        <dbReference type="ARBA" id="ARBA00023235"/>
    </source>
</evidence>
<dbReference type="PANTHER" id="PTHR48101">
    <property type="entry name" value="METHYLMALONYL-COA MUTASE, MITOCHONDRIAL-RELATED"/>
    <property type="match status" value="1"/>
</dbReference>
<sequence>TIVGVNKYRLEKEERVEVLVVDNTKVRESQIAKLKQLRAERDNSKVETCLAAITSACASDDRSHNLLALSIEAARARCTVGEITDAMSKVYGRHKAADRLVSGAYRSQFSKSDELQSVMKAVEVVMDPFRPDPFLAPGFSHHYDPKTSAVFAELRGSFEEMENARDLSRKRQYIRQRHEDKRKFALDGWCIGCCHDNRPGYYYTGCAPITNDEVASQEDNHRSVCSSSGRATITMDGKHSSEGNDTHSHCGLSGCAPLTNCEQAVPHSMGAGFYGEPAYPSAEAMHVDVIYFQTVSIQRLRFLKLQAWKRCFETWLDGFSICCDFALEHGASPDRLGYFRYGQKILLEHLALNSSSPLRTILLSPQDFAAHEGRRPRILVAKLGQDGHDRGGKVIATGFSDLGFDVDVGPLFSTPSEAAQQAVDADVHVVGVSSLAAGHKTLVPELVKELSKLGGKDIVVVVGGVIPPQDYEFLLENGVACVFGPGTRIPEAAVQVLEAIKKQQQRI</sequence>
<evidence type="ECO:0000256" key="5">
    <source>
        <dbReference type="ARBA" id="ARBA00022723"/>
    </source>
</evidence>
<dbReference type="InterPro" id="IPR006099">
    <property type="entry name" value="MeMalonylCoA_mutase_a/b_cat"/>
</dbReference>
<dbReference type="GO" id="GO:0004494">
    <property type="term" value="F:methylmalonyl-CoA mutase activity"/>
    <property type="evidence" value="ECO:0007669"/>
    <property type="project" value="UniProtKB-EC"/>
</dbReference>
<dbReference type="PROSITE" id="PS51332">
    <property type="entry name" value="B12_BINDING"/>
    <property type="match status" value="1"/>
</dbReference>
<dbReference type="InterPro" id="IPR036724">
    <property type="entry name" value="Cobalamin-bd_sf"/>
</dbReference>
<dbReference type="FunFam" id="3.40.50.280:FF:000002">
    <property type="entry name" value="Methylmalonyl-CoA mutase, mitochondrial"/>
    <property type="match status" value="1"/>
</dbReference>
<evidence type="ECO:0000259" key="8">
    <source>
        <dbReference type="PROSITE" id="PS51332"/>
    </source>
</evidence>
<dbReference type="Gene3D" id="3.20.20.240">
    <property type="entry name" value="Methylmalonyl-CoA mutase"/>
    <property type="match status" value="1"/>
</dbReference>
<proteinExistence type="inferred from homology"/>
<dbReference type="Pfam" id="PF02310">
    <property type="entry name" value="B12-binding"/>
    <property type="match status" value="1"/>
</dbReference>
<evidence type="ECO:0000256" key="4">
    <source>
        <dbReference type="ARBA" id="ARBA00022628"/>
    </source>
</evidence>
<evidence type="ECO:0000256" key="3">
    <source>
        <dbReference type="ARBA" id="ARBA00012398"/>
    </source>
</evidence>
<dbReference type="GO" id="GO:0019678">
    <property type="term" value="P:propionate metabolic process, methylmalonyl pathway"/>
    <property type="evidence" value="ECO:0007669"/>
    <property type="project" value="TreeGrafter"/>
</dbReference>